<sequence length="451" mass="46434">MSCVVQLADLLATPSLDLRLVVGDPGVAVRWVATSELDDPTAFLEGGELLLTTGLRVPRAGWARWVERLVAAGVSGVGFGVGLSHRTVPRTLVTAAGTAGLALVEVPVPTPFIAVSRRLADLLRRGENEAEAAAARAQRDLTVAATGPDGTRAVLVRAARAVGGSAWLLDAAGTVLAASTAAAPSAAALDGLRRVRGQGARAAWSEVTATGSSTLLASGTSRWLLVTGAPGAPRAVRGTLGTAAALLGLLTSRPGGEATSVLTAVVVDLVLDGRVDPARRLAGTVGLDLPDPVVVVRWAGTAPAGALVAERYALFGAGEVPALAGRAGVGRAVALTGAGEGRRTADLAFARTTAERPVVLAGDRSLPDLLDGEVLTRWSRERLAGLDPELREAVQVFLAHHGARQPTAEALGLHRNTLRHRLSRAQEILGVSWEDPTDRAEVWLALTARPS</sequence>
<dbReference type="Gene3D" id="1.10.10.2840">
    <property type="entry name" value="PucR C-terminal helix-turn-helix domain"/>
    <property type="match status" value="1"/>
</dbReference>
<dbReference type="OrthoDB" id="8450798at2"/>
<gene>
    <name evidence="3" type="ORF">CLV37_101826</name>
</gene>
<feature type="domain" description="PucR C-terminal helix-turn-helix" evidence="2">
    <location>
        <begin position="390"/>
        <end position="448"/>
    </location>
</feature>
<protein>
    <submittedName>
        <fullName evidence="3">Purine catabolism regulator</fullName>
    </submittedName>
</protein>
<dbReference type="PANTHER" id="PTHR33744">
    <property type="entry name" value="CARBOHYDRATE DIACID REGULATOR"/>
    <property type="match status" value="1"/>
</dbReference>
<name>A0A2T0RBR2_9ACTN</name>
<organism evidence="3 4">
    <name type="scientific">Kineococcus rhizosphaerae</name>
    <dbReference type="NCBI Taxonomy" id="559628"/>
    <lineage>
        <taxon>Bacteria</taxon>
        <taxon>Bacillati</taxon>
        <taxon>Actinomycetota</taxon>
        <taxon>Actinomycetes</taxon>
        <taxon>Kineosporiales</taxon>
        <taxon>Kineosporiaceae</taxon>
        <taxon>Kineococcus</taxon>
    </lineage>
</organism>
<reference evidence="3 4" key="1">
    <citation type="submission" date="2018-03" db="EMBL/GenBank/DDBJ databases">
        <title>Genomic Encyclopedia of Archaeal and Bacterial Type Strains, Phase II (KMG-II): from individual species to whole genera.</title>
        <authorList>
            <person name="Goeker M."/>
        </authorList>
    </citation>
    <scope>NUCLEOTIDE SEQUENCE [LARGE SCALE GENOMIC DNA]</scope>
    <source>
        <strain evidence="3 4">DSM 19711</strain>
    </source>
</reference>
<dbReference type="AlphaFoldDB" id="A0A2T0RBR2"/>
<accession>A0A2T0RBR2</accession>
<evidence type="ECO:0000259" key="1">
    <source>
        <dbReference type="Pfam" id="PF07905"/>
    </source>
</evidence>
<feature type="domain" description="Purine catabolism PurC-like" evidence="1">
    <location>
        <begin position="9"/>
        <end position="121"/>
    </location>
</feature>
<dbReference type="InterPro" id="IPR051448">
    <property type="entry name" value="CdaR-like_regulators"/>
</dbReference>
<dbReference type="InterPro" id="IPR025736">
    <property type="entry name" value="PucR_C-HTH_dom"/>
</dbReference>
<evidence type="ECO:0000313" key="4">
    <source>
        <dbReference type="Proteomes" id="UP000238083"/>
    </source>
</evidence>
<dbReference type="InterPro" id="IPR012914">
    <property type="entry name" value="PucR_dom"/>
</dbReference>
<dbReference type="Pfam" id="PF07905">
    <property type="entry name" value="PucR"/>
    <property type="match status" value="1"/>
</dbReference>
<comment type="caution">
    <text evidence="3">The sequence shown here is derived from an EMBL/GenBank/DDBJ whole genome shotgun (WGS) entry which is preliminary data.</text>
</comment>
<evidence type="ECO:0000259" key="2">
    <source>
        <dbReference type="Pfam" id="PF13556"/>
    </source>
</evidence>
<evidence type="ECO:0000313" key="3">
    <source>
        <dbReference type="EMBL" id="PRY18580.1"/>
    </source>
</evidence>
<dbReference type="EMBL" id="PVZF01000001">
    <property type="protein sequence ID" value="PRY18580.1"/>
    <property type="molecule type" value="Genomic_DNA"/>
</dbReference>
<proteinExistence type="predicted"/>
<dbReference type="Proteomes" id="UP000238083">
    <property type="component" value="Unassembled WGS sequence"/>
</dbReference>
<dbReference type="InterPro" id="IPR042070">
    <property type="entry name" value="PucR_C-HTH_sf"/>
</dbReference>
<dbReference type="Pfam" id="PF13556">
    <property type="entry name" value="HTH_30"/>
    <property type="match status" value="1"/>
</dbReference>
<keyword evidence="4" id="KW-1185">Reference proteome</keyword>